<dbReference type="EMBL" id="KZ293653">
    <property type="protein sequence ID" value="PBK94916.1"/>
    <property type="molecule type" value="Genomic_DNA"/>
</dbReference>
<dbReference type="Proteomes" id="UP000217790">
    <property type="component" value="Unassembled WGS sequence"/>
</dbReference>
<name>A0A2H3E5H2_ARMGA</name>
<keyword evidence="2" id="KW-1185">Reference proteome</keyword>
<reference evidence="2" key="1">
    <citation type="journal article" date="2017" name="Nat. Ecol. Evol.">
        <title>Genome expansion and lineage-specific genetic innovations in the forest pathogenic fungi Armillaria.</title>
        <authorList>
            <person name="Sipos G."/>
            <person name="Prasanna A.N."/>
            <person name="Walter M.C."/>
            <person name="O'Connor E."/>
            <person name="Balint B."/>
            <person name="Krizsan K."/>
            <person name="Kiss B."/>
            <person name="Hess J."/>
            <person name="Varga T."/>
            <person name="Slot J."/>
            <person name="Riley R."/>
            <person name="Boka B."/>
            <person name="Rigling D."/>
            <person name="Barry K."/>
            <person name="Lee J."/>
            <person name="Mihaltcheva S."/>
            <person name="LaButti K."/>
            <person name="Lipzen A."/>
            <person name="Waldron R."/>
            <person name="Moloney N.M."/>
            <person name="Sperisen C."/>
            <person name="Kredics L."/>
            <person name="Vagvoelgyi C."/>
            <person name="Patrignani A."/>
            <person name="Fitzpatrick D."/>
            <person name="Nagy I."/>
            <person name="Doyle S."/>
            <person name="Anderson J.B."/>
            <person name="Grigoriev I.V."/>
            <person name="Gueldener U."/>
            <person name="Muensterkoetter M."/>
            <person name="Nagy L.G."/>
        </authorList>
    </citation>
    <scope>NUCLEOTIDE SEQUENCE [LARGE SCALE GENOMIC DNA]</scope>
    <source>
        <strain evidence="2">Ar21-2</strain>
    </source>
</reference>
<protein>
    <submittedName>
        <fullName evidence="1">Uncharacterized protein</fullName>
    </submittedName>
</protein>
<gene>
    <name evidence="1" type="ORF">ARMGADRAFT_1029259</name>
</gene>
<accession>A0A2H3E5H2</accession>
<dbReference type="InParanoid" id="A0A2H3E5H2"/>
<sequence>MPHNYCIKLIFTVFIGELADQYRFSHWASQASIQTKPTMKGLTSMLERLGVSNKGVSPKMTTMVILSRIGFRFDEDWLLNVGVLMATAASPETGFHLHQPFDHSLHAHASIQHLLDMDWNGTEWEFDAEWVSDIDLPNMVPDSESTAIMILRVRQWRGFTWMEEGDSDEATDIKTEELSFKNDVGMMMVQTCISEGRECGLHRANDMAGCFNYTRTPAQVREYGTVSFTTGWAQIQRTHNN</sequence>
<proteinExistence type="predicted"/>
<evidence type="ECO:0000313" key="1">
    <source>
        <dbReference type="EMBL" id="PBK94916.1"/>
    </source>
</evidence>
<evidence type="ECO:0000313" key="2">
    <source>
        <dbReference type="Proteomes" id="UP000217790"/>
    </source>
</evidence>
<organism evidence="1 2">
    <name type="scientific">Armillaria gallica</name>
    <name type="common">Bulbous honey fungus</name>
    <name type="synonym">Armillaria bulbosa</name>
    <dbReference type="NCBI Taxonomy" id="47427"/>
    <lineage>
        <taxon>Eukaryota</taxon>
        <taxon>Fungi</taxon>
        <taxon>Dikarya</taxon>
        <taxon>Basidiomycota</taxon>
        <taxon>Agaricomycotina</taxon>
        <taxon>Agaricomycetes</taxon>
        <taxon>Agaricomycetidae</taxon>
        <taxon>Agaricales</taxon>
        <taxon>Marasmiineae</taxon>
        <taxon>Physalacriaceae</taxon>
        <taxon>Armillaria</taxon>
    </lineage>
</organism>
<dbReference type="AlphaFoldDB" id="A0A2H3E5H2"/>